<accession>A0A2W5S1Z8</accession>
<comment type="caution">
    <text evidence="2">The sequence shown here is derived from an EMBL/GenBank/DDBJ whole genome shotgun (WGS) entry which is preliminary data.</text>
</comment>
<dbReference type="GO" id="GO:0016787">
    <property type="term" value="F:hydrolase activity"/>
    <property type="evidence" value="ECO:0007669"/>
    <property type="project" value="UniProtKB-KW"/>
</dbReference>
<dbReference type="Pfam" id="PF12706">
    <property type="entry name" value="Lactamase_B_2"/>
    <property type="match status" value="1"/>
</dbReference>
<dbReference type="InterPro" id="IPR036866">
    <property type="entry name" value="RibonucZ/Hydroxyglut_hydro"/>
</dbReference>
<dbReference type="SUPFAM" id="SSF56281">
    <property type="entry name" value="Metallo-hydrolase/oxidoreductase"/>
    <property type="match status" value="1"/>
</dbReference>
<dbReference type="InterPro" id="IPR050114">
    <property type="entry name" value="UPF0173_UPF0282_UlaG_hydrolase"/>
</dbReference>
<dbReference type="Proteomes" id="UP000248975">
    <property type="component" value="Unassembled WGS sequence"/>
</dbReference>
<protein>
    <submittedName>
        <fullName evidence="2">MBL fold metallo-hydrolase</fullName>
    </submittedName>
</protein>
<gene>
    <name evidence="2" type="ORF">DI533_15905</name>
</gene>
<evidence type="ECO:0000259" key="1">
    <source>
        <dbReference type="Pfam" id="PF12706"/>
    </source>
</evidence>
<evidence type="ECO:0000313" key="3">
    <source>
        <dbReference type="Proteomes" id="UP000248975"/>
    </source>
</evidence>
<dbReference type="PANTHER" id="PTHR43546">
    <property type="entry name" value="UPF0173 METAL-DEPENDENT HYDROLASE MJ1163-RELATED"/>
    <property type="match status" value="1"/>
</dbReference>
<dbReference type="AlphaFoldDB" id="A0A2W5S1Z8"/>
<dbReference type="InterPro" id="IPR001279">
    <property type="entry name" value="Metallo-B-lactamas"/>
</dbReference>
<organism evidence="2 3">
    <name type="scientific">Cereibacter sphaeroides</name>
    <name type="common">Rhodobacter sphaeroides</name>
    <dbReference type="NCBI Taxonomy" id="1063"/>
    <lineage>
        <taxon>Bacteria</taxon>
        <taxon>Pseudomonadati</taxon>
        <taxon>Pseudomonadota</taxon>
        <taxon>Alphaproteobacteria</taxon>
        <taxon>Rhodobacterales</taxon>
        <taxon>Paracoccaceae</taxon>
        <taxon>Cereibacter</taxon>
    </lineage>
</organism>
<proteinExistence type="predicted"/>
<sequence length="290" mass="30987">MRLIETPLTEPLGRIMALPPGKELRLFWLGQAGFVIEGGGKRVVIDPYLSDSLAEKYRGKKFPHIRMMPAPVAPDGIGHVDLVLSTHAHTDHLDPGTLPVLLAANPEALLVAPRSARETALNRTMIGPDRLMLIEAGETVEHAGIVVAATRAAHEALERDADGNHRFLGLGLKIAGKTIFHSGDTIPFEGQVAELRVLGADLALFPVNGRDAERAANGVPGNMSMSEALEFSRAADIGTMIAHHFDMFSFNTVSRSEVEVLASLSTIPHALAARTDVAYSLAPKPAEPAA</sequence>
<reference evidence="2 3" key="1">
    <citation type="submission" date="2017-08" db="EMBL/GenBank/DDBJ databases">
        <title>Infants hospitalized years apart are colonized by the same room-sourced microbial strains.</title>
        <authorList>
            <person name="Brooks B."/>
            <person name="Olm M.R."/>
            <person name="Firek B.A."/>
            <person name="Baker R."/>
            <person name="Thomas B.C."/>
            <person name="Morowitz M.J."/>
            <person name="Banfield J.F."/>
        </authorList>
    </citation>
    <scope>NUCLEOTIDE SEQUENCE [LARGE SCALE GENOMIC DNA]</scope>
    <source>
        <strain evidence="2">S2_003_000_R2_11</strain>
    </source>
</reference>
<feature type="domain" description="Metallo-beta-lactamase" evidence="1">
    <location>
        <begin position="42"/>
        <end position="245"/>
    </location>
</feature>
<dbReference type="Gene3D" id="3.60.15.10">
    <property type="entry name" value="Ribonuclease Z/Hydroxyacylglutathione hydrolase-like"/>
    <property type="match status" value="1"/>
</dbReference>
<dbReference type="EMBL" id="QFQS01000003">
    <property type="protein sequence ID" value="PZQ97031.1"/>
    <property type="molecule type" value="Genomic_DNA"/>
</dbReference>
<evidence type="ECO:0000313" key="2">
    <source>
        <dbReference type="EMBL" id="PZQ97031.1"/>
    </source>
</evidence>
<keyword evidence="2" id="KW-0378">Hydrolase</keyword>
<name>A0A2W5S1Z8_CERSP</name>